<feature type="non-terminal residue" evidence="4">
    <location>
        <position position="576"/>
    </location>
</feature>
<dbReference type="Gene3D" id="3.30.420.10">
    <property type="entry name" value="Ribonuclease H-like superfamily/Ribonuclease H"/>
    <property type="match status" value="1"/>
</dbReference>
<accession>A0A8K0CP83</accession>
<dbReference type="Pfam" id="PF25597">
    <property type="entry name" value="SH3_retrovirus"/>
    <property type="match status" value="1"/>
</dbReference>
<organism evidence="4 5">
    <name type="scientific">Ignelater luminosus</name>
    <name type="common">Cucubano</name>
    <name type="synonym">Pyrophorus luminosus</name>
    <dbReference type="NCBI Taxonomy" id="2038154"/>
    <lineage>
        <taxon>Eukaryota</taxon>
        <taxon>Metazoa</taxon>
        <taxon>Ecdysozoa</taxon>
        <taxon>Arthropoda</taxon>
        <taxon>Hexapoda</taxon>
        <taxon>Insecta</taxon>
        <taxon>Pterygota</taxon>
        <taxon>Neoptera</taxon>
        <taxon>Endopterygota</taxon>
        <taxon>Coleoptera</taxon>
        <taxon>Polyphaga</taxon>
        <taxon>Elateriformia</taxon>
        <taxon>Elateroidea</taxon>
        <taxon>Elateridae</taxon>
        <taxon>Agrypninae</taxon>
        <taxon>Pyrophorini</taxon>
        <taxon>Ignelater</taxon>
    </lineage>
</organism>
<feature type="non-terminal residue" evidence="4">
    <location>
        <position position="1"/>
    </location>
</feature>
<evidence type="ECO:0000313" key="5">
    <source>
        <dbReference type="Proteomes" id="UP000801492"/>
    </source>
</evidence>
<dbReference type="OrthoDB" id="7614480at2759"/>
<gene>
    <name evidence="4" type="ORF">ILUMI_15123</name>
</gene>
<keyword evidence="1" id="KW-0863">Zinc-finger</keyword>
<dbReference type="SMART" id="SM00343">
    <property type="entry name" value="ZnF_C2HC"/>
    <property type="match status" value="1"/>
</dbReference>
<dbReference type="PANTHER" id="PTHR11439:SF463">
    <property type="entry name" value="REVERSE TRANSCRIPTASE TY1_COPIA-TYPE DOMAIN-CONTAINING PROTEIN"/>
    <property type="match status" value="1"/>
</dbReference>
<dbReference type="GO" id="GO:0003676">
    <property type="term" value="F:nucleic acid binding"/>
    <property type="evidence" value="ECO:0007669"/>
    <property type="project" value="InterPro"/>
</dbReference>
<feature type="region of interest" description="Disordered" evidence="2">
    <location>
        <begin position="361"/>
        <end position="403"/>
    </location>
</feature>
<evidence type="ECO:0000256" key="1">
    <source>
        <dbReference type="PROSITE-ProRule" id="PRU00047"/>
    </source>
</evidence>
<proteinExistence type="predicted"/>
<comment type="caution">
    <text evidence="4">The sequence shown here is derived from an EMBL/GenBank/DDBJ whole genome shotgun (WGS) entry which is preliminary data.</text>
</comment>
<dbReference type="Proteomes" id="UP000801492">
    <property type="component" value="Unassembled WGS sequence"/>
</dbReference>
<feature type="domain" description="CCHC-type" evidence="3">
    <location>
        <begin position="11"/>
        <end position="27"/>
    </location>
</feature>
<evidence type="ECO:0000259" key="3">
    <source>
        <dbReference type="PROSITE" id="PS50158"/>
    </source>
</evidence>
<dbReference type="GO" id="GO:0008270">
    <property type="term" value="F:zinc ion binding"/>
    <property type="evidence" value="ECO:0007669"/>
    <property type="project" value="UniProtKB-KW"/>
</dbReference>
<evidence type="ECO:0000313" key="4">
    <source>
        <dbReference type="EMBL" id="KAF2891050.1"/>
    </source>
</evidence>
<feature type="compositionally biased region" description="Basic and acidic residues" evidence="2">
    <location>
        <begin position="363"/>
        <end position="374"/>
    </location>
</feature>
<protein>
    <recommendedName>
        <fullName evidence="3">CCHC-type domain-containing protein</fullName>
    </recommendedName>
</protein>
<dbReference type="EMBL" id="VTPC01039986">
    <property type="protein sequence ID" value="KAF2891050.1"/>
    <property type="molecule type" value="Genomic_DNA"/>
</dbReference>
<dbReference type="PANTHER" id="PTHR11439">
    <property type="entry name" value="GAG-POL-RELATED RETROTRANSPOSON"/>
    <property type="match status" value="1"/>
</dbReference>
<dbReference type="InterPro" id="IPR036397">
    <property type="entry name" value="RNaseH_sf"/>
</dbReference>
<name>A0A8K0CP83_IGNLU</name>
<dbReference type="InterPro" id="IPR054722">
    <property type="entry name" value="PolX-like_BBD"/>
</dbReference>
<evidence type="ECO:0000256" key="2">
    <source>
        <dbReference type="SAM" id="MobiDB-lite"/>
    </source>
</evidence>
<dbReference type="InterPro" id="IPR057670">
    <property type="entry name" value="SH3_retrovirus"/>
</dbReference>
<dbReference type="PROSITE" id="PS50158">
    <property type="entry name" value="ZF_CCHC"/>
    <property type="match status" value="1"/>
</dbReference>
<dbReference type="CDD" id="cd09272">
    <property type="entry name" value="RNase_HI_RT_Ty1"/>
    <property type="match status" value="1"/>
</dbReference>
<keyword evidence="1" id="KW-0862">Zinc</keyword>
<keyword evidence="1" id="KW-0479">Metal-binding</keyword>
<dbReference type="InterPro" id="IPR001878">
    <property type="entry name" value="Znf_CCHC"/>
</dbReference>
<dbReference type="AlphaFoldDB" id="A0A8K0CP83"/>
<sequence length="576" mass="65203">YQDKPNNTVQRCFKCNRPGHIQRYCRSNTHWRGGYSRNPSRNNLTRVAGNPIVEDGAKAEGTSNSFNVEVMSAETNRKQEAYTVAENDIKWLLDSGCSDHIVNTDRYFSEYINLTKPVHIKVGDGFSLKSNKIGNIDVYFNVSNKLIKTKIKNVYYVPSMSQNSLSVSCIVNQNNSVIFKNDSTKIYNCEDELTAVVTKLNKLFKLDGKVRGSEITSYASSAEISKKEKLAKAEGIYLRTGPPHNHELNGVAERVIGHTAAYIGNRLLANTKIRKTPYEIFFNKKPDVSNLHLYGSTAFVRISKESRFSKLDSKAVKGILVGYTDTGYRILINNKIIISRHVQFIEKHTKYIRIEGNECTEDTNEHVQDDETGQKQEIPSETEINEKDNEIEEGTNSRRSRREIKLPRRFDDHVVYVNYSNASVPESYKEAVNCPNSKNFDTLMEVNLKLEPVDNVNQNLKYRNRIGALLDIMDAYVDADWAADIIDRKSTTGVLIRVYGNAVLWKSQKQKIVSRASTHAKYYALADCVEKVIPIKGILTDLGVMVNPPIKIYEDNTGAIALAKKGKFSKNSKHID</sequence>
<reference evidence="4" key="1">
    <citation type="submission" date="2019-08" db="EMBL/GenBank/DDBJ databases">
        <title>The genome of the North American firefly Photinus pyralis.</title>
        <authorList>
            <consortium name="Photinus pyralis genome working group"/>
            <person name="Fallon T.R."/>
            <person name="Sander Lower S.E."/>
            <person name="Weng J.-K."/>
        </authorList>
    </citation>
    <scope>NUCLEOTIDE SEQUENCE</scope>
    <source>
        <strain evidence="4">TRF0915ILg1</strain>
        <tissue evidence="4">Whole body</tissue>
    </source>
</reference>
<keyword evidence="5" id="KW-1185">Reference proteome</keyword>
<dbReference type="Pfam" id="PF22936">
    <property type="entry name" value="Pol_BBD"/>
    <property type="match status" value="1"/>
</dbReference>